<protein>
    <submittedName>
        <fullName evidence="3">Amino acid adenylation domain-containing protein</fullName>
    </submittedName>
</protein>
<dbReference type="InterPro" id="IPR010071">
    <property type="entry name" value="AA_adenyl_dom"/>
</dbReference>
<evidence type="ECO:0000313" key="3">
    <source>
        <dbReference type="EMBL" id="QWV93979.1"/>
    </source>
</evidence>
<dbReference type="PANTHER" id="PTHR45527:SF1">
    <property type="entry name" value="FATTY ACID SYNTHASE"/>
    <property type="match status" value="1"/>
</dbReference>
<evidence type="ECO:0000313" key="4">
    <source>
        <dbReference type="Proteomes" id="UP000683557"/>
    </source>
</evidence>
<dbReference type="InterPro" id="IPR025110">
    <property type="entry name" value="AMP-bd_C"/>
</dbReference>
<dbReference type="InterPro" id="IPR000873">
    <property type="entry name" value="AMP-dep_synth/lig_dom"/>
</dbReference>
<dbReference type="InterPro" id="IPR020845">
    <property type="entry name" value="AMP-binding_CS"/>
</dbReference>
<accession>A0ABX8J6B4</accession>
<dbReference type="EMBL" id="CP076723">
    <property type="protein sequence ID" value="QWV93979.1"/>
    <property type="molecule type" value="Genomic_DNA"/>
</dbReference>
<gene>
    <name evidence="3" type="ORF">KP004_01950</name>
</gene>
<reference evidence="3 4" key="1">
    <citation type="submission" date="2021-06" db="EMBL/GenBank/DDBJ databases">
        <title>Gemonas diversity in paddy soil.</title>
        <authorList>
            <person name="Liu G."/>
        </authorList>
    </citation>
    <scope>NUCLEOTIDE SEQUENCE [LARGE SCALE GENOMIC DNA]</scope>
    <source>
        <strain evidence="3 4">RG10</strain>
    </source>
</reference>
<organism evidence="3 4">
    <name type="scientific">Geomonas oryzisoli</name>
    <dbReference type="NCBI Taxonomy" id="2847992"/>
    <lineage>
        <taxon>Bacteria</taxon>
        <taxon>Pseudomonadati</taxon>
        <taxon>Thermodesulfobacteriota</taxon>
        <taxon>Desulfuromonadia</taxon>
        <taxon>Geobacterales</taxon>
        <taxon>Geobacteraceae</taxon>
        <taxon>Geomonas</taxon>
    </lineage>
</organism>
<evidence type="ECO:0000259" key="2">
    <source>
        <dbReference type="Pfam" id="PF13193"/>
    </source>
</evidence>
<feature type="domain" description="AMP-dependent synthetase/ligase" evidence="1">
    <location>
        <begin position="10"/>
        <end position="377"/>
    </location>
</feature>
<dbReference type="PROSITE" id="PS00455">
    <property type="entry name" value="AMP_BINDING"/>
    <property type="match status" value="1"/>
</dbReference>
<dbReference type="Pfam" id="PF13193">
    <property type="entry name" value="AMP-binding_C"/>
    <property type="match status" value="1"/>
</dbReference>
<dbReference type="PANTHER" id="PTHR45527">
    <property type="entry name" value="NONRIBOSOMAL PEPTIDE SYNTHETASE"/>
    <property type="match status" value="1"/>
</dbReference>
<evidence type="ECO:0000259" key="1">
    <source>
        <dbReference type="Pfam" id="PF00501"/>
    </source>
</evidence>
<dbReference type="NCBIfam" id="TIGR01733">
    <property type="entry name" value="AA-adenyl-dom"/>
    <property type="match status" value="1"/>
</dbReference>
<keyword evidence="4" id="KW-1185">Reference proteome</keyword>
<dbReference type="Proteomes" id="UP000683557">
    <property type="component" value="Chromosome"/>
</dbReference>
<sequence>MYLLQQLLTEGAATFPKRQAVLFKDRALTYRELEETSNRLAALLAAHGVRRGDRVGILMNKSVECIVALFAILKAGGAYVPLDPASPAPRLCSIINHCGIRLAIAAPDQLERVLLEAENGMKLEKAVVTAPAGALPYVEAIAWEELERQSSAPLPSLTCGASPAYILHTSGSTGFPKGVVISHLNALTFVDMATEFFAIGDGDRLANHAPLHFDLSIFDIFCAMKGGATVVLVPEALTAFPVRLAEFLLREEITVWNSVASVLTKLADQGALDRLTLPRLRLVHFSGDLMPVKYLKVLKRFMPAAAFYNIYGQTEANSSLFFRVPEELPEDAWKIPIGTPFPNFEVFAIDETGEVVTEPGREGELHVLSATVALGYWNDPVRTAAHFSPDPRVPSSHARVYRTGDVVRLDHQGNFVFAGRKDHMVKSKGFRVELDEIEVILNSHPGIRQAAVIAIPDELTGSRIVAYVSHAEGAVPEAADLIGLCGARLPKYMIPERIICRPTLPVTSNSKIDRKALEREFSP</sequence>
<dbReference type="CDD" id="cd05930">
    <property type="entry name" value="A_NRPS"/>
    <property type="match status" value="1"/>
</dbReference>
<feature type="domain" description="AMP-binding enzyme C-terminal" evidence="2">
    <location>
        <begin position="436"/>
        <end position="511"/>
    </location>
</feature>
<dbReference type="Pfam" id="PF00501">
    <property type="entry name" value="AMP-binding"/>
    <property type="match status" value="1"/>
</dbReference>
<name>A0ABX8J6B4_9BACT</name>
<proteinExistence type="predicted"/>
<dbReference type="RefSeq" id="WP_216800713.1">
    <property type="nucleotide sequence ID" value="NZ_CP076723.1"/>
</dbReference>